<proteinExistence type="predicted"/>
<gene>
    <name evidence="1" type="primary">TOM40_1</name>
    <name evidence="1" type="ORF">DSO57_1012674</name>
</gene>
<sequence>MASTPFSESLAKEIPLADVSQQEKGSLSNYNPLRLLDSLHSFKAGLGLANPGTYEEVHRDTKNVFPANLLIDGGQFEFIKMLSPNFQISNAFSLGSAQTPSSYNFIGVAADEDSFFQATTDSEFNLNGRLHHTFGRGLTAKGVLQTGLNVAQSVYTLEGDYAGPDNAINIKTVNPSPSTGTGILVASYLQSITKNFALGSEVVVQRPSPEMEDSVMSYVAKYATPQSTFVAQVHDQGVLETSYFHKVSDTAEFAANLQIVAAPGKRDAICTLGAKFEFKQATMRTQIDTTGRVATLLEERIAPPLALLLSADLDHFKGQSRFGLGVRFSI</sequence>
<dbReference type="EMBL" id="QTSX02006435">
    <property type="protein sequence ID" value="KAJ9054607.1"/>
    <property type="molecule type" value="Genomic_DNA"/>
</dbReference>
<evidence type="ECO:0000313" key="1">
    <source>
        <dbReference type="EMBL" id="KAJ9054607.1"/>
    </source>
</evidence>
<dbReference type="Proteomes" id="UP001165960">
    <property type="component" value="Unassembled WGS sequence"/>
</dbReference>
<organism evidence="1 2">
    <name type="scientific">Entomophthora muscae</name>
    <dbReference type="NCBI Taxonomy" id="34485"/>
    <lineage>
        <taxon>Eukaryota</taxon>
        <taxon>Fungi</taxon>
        <taxon>Fungi incertae sedis</taxon>
        <taxon>Zoopagomycota</taxon>
        <taxon>Entomophthoromycotina</taxon>
        <taxon>Entomophthoromycetes</taxon>
        <taxon>Entomophthorales</taxon>
        <taxon>Entomophthoraceae</taxon>
        <taxon>Entomophthora</taxon>
    </lineage>
</organism>
<reference evidence="1" key="1">
    <citation type="submission" date="2022-04" db="EMBL/GenBank/DDBJ databases">
        <title>Genome of the entomopathogenic fungus Entomophthora muscae.</title>
        <authorList>
            <person name="Elya C."/>
            <person name="Lovett B.R."/>
            <person name="Lee E."/>
            <person name="Macias A.M."/>
            <person name="Hajek A.E."/>
            <person name="De Bivort B.L."/>
            <person name="Kasson M.T."/>
            <person name="De Fine Licht H.H."/>
            <person name="Stajich J.E."/>
        </authorList>
    </citation>
    <scope>NUCLEOTIDE SEQUENCE</scope>
    <source>
        <strain evidence="1">Berkeley</strain>
    </source>
</reference>
<name>A0ACC2RWY2_9FUNG</name>
<comment type="caution">
    <text evidence="1">The sequence shown here is derived from an EMBL/GenBank/DDBJ whole genome shotgun (WGS) entry which is preliminary data.</text>
</comment>
<accession>A0ACC2RWY2</accession>
<keyword evidence="2" id="KW-1185">Reference proteome</keyword>
<evidence type="ECO:0000313" key="2">
    <source>
        <dbReference type="Proteomes" id="UP001165960"/>
    </source>
</evidence>
<protein>
    <submittedName>
        <fullName evidence="1">Translocase of outer mitochondrial membrane</fullName>
    </submittedName>
</protein>